<feature type="region of interest" description="Disordered" evidence="1">
    <location>
        <begin position="129"/>
        <end position="151"/>
    </location>
</feature>
<reference evidence="2" key="2">
    <citation type="submission" date="2015-07" db="EMBL/GenBank/DDBJ databases">
        <title>Plasmids, circular viruses and viroids from rat gut.</title>
        <authorList>
            <person name="Jorgensen T.J."/>
            <person name="Hansen M.A."/>
            <person name="Xu Z."/>
            <person name="Tabak M.A."/>
            <person name="Sorensen S.J."/>
            <person name="Hansen L.H."/>
        </authorList>
    </citation>
    <scope>NUCLEOTIDE SEQUENCE</scope>
    <source>
        <strain evidence="2">RGFK1051</strain>
    </source>
</reference>
<sequence>MAPAPDVAHGAGAGSVGRAARAGGHPRDPPQPQRPIEAQHSDATAHRLPHWPVTQQQHPSLAGPACRKPGGSAPSPRTAHRLGLWAVYASPVDPRAIILRKQPREQKGALQKGPFPCSISPLRVPASVTGEPVHGVSQPTPQARRGGHKGPCASSKIIYIPVI</sequence>
<name>A0A0H5Q4G9_9ZZZZ</name>
<feature type="region of interest" description="Disordered" evidence="1">
    <location>
        <begin position="1"/>
        <end position="78"/>
    </location>
</feature>
<protein>
    <submittedName>
        <fullName evidence="2">Uncharacterized protein</fullName>
    </submittedName>
</protein>
<accession>A0A0H5Q4G9</accession>
<dbReference type="AlphaFoldDB" id="A0A0H5Q4G9"/>
<evidence type="ECO:0000256" key="1">
    <source>
        <dbReference type="SAM" id="MobiDB-lite"/>
    </source>
</evidence>
<proteinExistence type="predicted"/>
<dbReference type="EMBL" id="LN853632">
    <property type="protein sequence ID" value="CRY96305.1"/>
    <property type="molecule type" value="Genomic_DNA"/>
</dbReference>
<organism evidence="2">
    <name type="scientific">uncultured prokaryote</name>
    <dbReference type="NCBI Taxonomy" id="198431"/>
    <lineage>
        <taxon>unclassified sequences</taxon>
        <taxon>environmental samples</taxon>
    </lineage>
</organism>
<evidence type="ECO:0000313" key="2">
    <source>
        <dbReference type="EMBL" id="CRY96305.1"/>
    </source>
</evidence>
<reference evidence="2" key="1">
    <citation type="submission" date="2015-06" db="EMBL/GenBank/DDBJ databases">
        <authorList>
            <person name="Joergensen T."/>
        </authorList>
    </citation>
    <scope>NUCLEOTIDE SEQUENCE</scope>
    <source>
        <strain evidence="2">RGFK1051</strain>
    </source>
</reference>